<dbReference type="Proteomes" id="UP001458880">
    <property type="component" value="Unassembled WGS sequence"/>
</dbReference>
<reference evidence="1 2" key="1">
    <citation type="journal article" date="2024" name="BMC Genomics">
        <title>De novo assembly and annotation of Popillia japonica's genome with initial clues to its potential as an invasive pest.</title>
        <authorList>
            <person name="Cucini C."/>
            <person name="Boschi S."/>
            <person name="Funari R."/>
            <person name="Cardaioli E."/>
            <person name="Iannotti N."/>
            <person name="Marturano G."/>
            <person name="Paoli F."/>
            <person name="Bruttini M."/>
            <person name="Carapelli A."/>
            <person name="Frati F."/>
            <person name="Nardi F."/>
        </authorList>
    </citation>
    <scope>NUCLEOTIDE SEQUENCE [LARGE SCALE GENOMIC DNA]</scope>
    <source>
        <strain evidence="1">DMR45628</strain>
    </source>
</reference>
<protein>
    <submittedName>
        <fullName evidence="1">Uncharacterized protein</fullName>
    </submittedName>
</protein>
<name>A0AAW1LZ41_POPJA</name>
<organism evidence="1 2">
    <name type="scientific">Popillia japonica</name>
    <name type="common">Japanese beetle</name>
    <dbReference type="NCBI Taxonomy" id="7064"/>
    <lineage>
        <taxon>Eukaryota</taxon>
        <taxon>Metazoa</taxon>
        <taxon>Ecdysozoa</taxon>
        <taxon>Arthropoda</taxon>
        <taxon>Hexapoda</taxon>
        <taxon>Insecta</taxon>
        <taxon>Pterygota</taxon>
        <taxon>Neoptera</taxon>
        <taxon>Endopterygota</taxon>
        <taxon>Coleoptera</taxon>
        <taxon>Polyphaga</taxon>
        <taxon>Scarabaeiformia</taxon>
        <taxon>Scarabaeidae</taxon>
        <taxon>Rutelinae</taxon>
        <taxon>Popillia</taxon>
    </lineage>
</organism>
<gene>
    <name evidence="1" type="ORF">QE152_g9194</name>
</gene>
<evidence type="ECO:0000313" key="1">
    <source>
        <dbReference type="EMBL" id="KAK9739195.1"/>
    </source>
</evidence>
<keyword evidence="2" id="KW-1185">Reference proteome</keyword>
<dbReference type="EMBL" id="JASPKY010000077">
    <property type="protein sequence ID" value="KAK9739195.1"/>
    <property type="molecule type" value="Genomic_DNA"/>
</dbReference>
<evidence type="ECO:0000313" key="2">
    <source>
        <dbReference type="Proteomes" id="UP001458880"/>
    </source>
</evidence>
<dbReference type="AlphaFoldDB" id="A0AAW1LZ41"/>
<comment type="caution">
    <text evidence="1">The sequence shown here is derived from an EMBL/GenBank/DDBJ whole genome shotgun (WGS) entry which is preliminary data.</text>
</comment>
<accession>A0AAW1LZ41</accession>
<proteinExistence type="predicted"/>
<sequence>MGKIGNIWMGNTGTSSLLRHLLGPLEEALGDQRYDNNQAVEAFVFQLRHLLGPLEEALGDQRYDNNQAVEAFVFQWLD</sequence>